<sequence length="214" mass="22777">MFPNSSNSEFSNDKSVSNSLGGVAVLALLDVTALFLVMSFKDGKAPPGEVGDPRLPFTSPKENVLVGLRRKPGLVETGGGAGMSLNGLDPAPPWTFLSDLVSTEEGFVDEVLRRADDAALSLGAVEWDRSSTMVVFAYRLLASGRPTPNKSTSSWSRRSFGGGNGAPPIDAIFKCLPPSNDFPLLCGLSKTRKEEASPGGLRTSSKAWPEDFRR</sequence>
<keyword evidence="2" id="KW-1133">Transmembrane helix</keyword>
<comment type="caution">
    <text evidence="3">The sequence shown here is derived from an EMBL/GenBank/DDBJ whole genome shotgun (WGS) entry which is preliminary data.</text>
</comment>
<feature type="region of interest" description="Disordered" evidence="1">
    <location>
        <begin position="192"/>
        <end position="214"/>
    </location>
</feature>
<keyword evidence="4" id="KW-1185">Reference proteome</keyword>
<proteinExistence type="predicted"/>
<evidence type="ECO:0000313" key="4">
    <source>
        <dbReference type="Proteomes" id="UP000185904"/>
    </source>
</evidence>
<dbReference type="OrthoDB" id="10309143at2759"/>
<feature type="transmembrane region" description="Helical" evidence="2">
    <location>
        <begin position="20"/>
        <end position="40"/>
    </location>
</feature>
<keyword evidence="2" id="KW-0472">Membrane</keyword>
<dbReference type="EMBL" id="LVCJ01000131">
    <property type="protein sequence ID" value="OAL23174.1"/>
    <property type="molecule type" value="Genomic_DNA"/>
</dbReference>
<dbReference type="Proteomes" id="UP000185904">
    <property type="component" value="Unassembled WGS sequence"/>
</dbReference>
<protein>
    <submittedName>
        <fullName evidence="3">Uncharacterized protein</fullName>
    </submittedName>
</protein>
<evidence type="ECO:0000256" key="1">
    <source>
        <dbReference type="SAM" id="MobiDB-lite"/>
    </source>
</evidence>
<dbReference type="GeneID" id="34594427"/>
<gene>
    <name evidence="3" type="ORF">AYO20_11042</name>
</gene>
<evidence type="ECO:0000256" key="2">
    <source>
        <dbReference type="SAM" id="Phobius"/>
    </source>
</evidence>
<keyword evidence="2" id="KW-0812">Transmembrane</keyword>
<accession>A0A178C135</accession>
<organism evidence="3 4">
    <name type="scientific">Fonsecaea nubica</name>
    <dbReference type="NCBI Taxonomy" id="856822"/>
    <lineage>
        <taxon>Eukaryota</taxon>
        <taxon>Fungi</taxon>
        <taxon>Dikarya</taxon>
        <taxon>Ascomycota</taxon>
        <taxon>Pezizomycotina</taxon>
        <taxon>Eurotiomycetes</taxon>
        <taxon>Chaetothyriomycetidae</taxon>
        <taxon>Chaetothyriales</taxon>
        <taxon>Herpotrichiellaceae</taxon>
        <taxon>Fonsecaea</taxon>
    </lineage>
</organism>
<name>A0A178C135_9EURO</name>
<evidence type="ECO:0000313" key="3">
    <source>
        <dbReference type="EMBL" id="OAL23174.1"/>
    </source>
</evidence>
<dbReference type="RefSeq" id="XP_022494723.1">
    <property type="nucleotide sequence ID" value="XM_022649295.1"/>
</dbReference>
<reference evidence="3 4" key="1">
    <citation type="submission" date="2016-03" db="EMBL/GenBank/DDBJ databases">
        <title>The draft genome sequence of Fonsecaea nubica causative agent of cutaneous subcutaneous infection in human host.</title>
        <authorList>
            <person name="Costa F."/>
            <person name="Sybren D.H."/>
            <person name="Raittz R.T."/>
            <person name="Weiss V.A."/>
            <person name="Leao A.C."/>
            <person name="Gomes R."/>
            <person name="De Souza E.M."/>
            <person name="Pedrosa F.O."/>
            <person name="Steffens M.B."/>
            <person name="Bombassaro A."/>
            <person name="Tadra-Sfeir M.Z."/>
            <person name="Moreno L.F."/>
            <person name="Najafzadeh M.J."/>
            <person name="Felipe M.S."/>
            <person name="Teixeira M."/>
            <person name="Sun J."/>
            <person name="Xi L."/>
            <person name="Castro M.A."/>
            <person name="Vicente V.A."/>
        </authorList>
    </citation>
    <scope>NUCLEOTIDE SEQUENCE [LARGE SCALE GENOMIC DNA]</scope>
    <source>
        <strain evidence="3 4">CBS 269.64</strain>
    </source>
</reference>
<dbReference type="AlphaFoldDB" id="A0A178C135"/>